<dbReference type="EMBL" id="SJPK01000018">
    <property type="protein sequence ID" value="TWT56011.1"/>
    <property type="molecule type" value="Genomic_DNA"/>
</dbReference>
<accession>A0A5C5X138</accession>
<evidence type="ECO:0000313" key="1">
    <source>
        <dbReference type="EMBL" id="TWT56011.1"/>
    </source>
</evidence>
<name>A0A5C5X138_9BACT</name>
<dbReference type="AlphaFoldDB" id="A0A5C5X138"/>
<dbReference type="Proteomes" id="UP000318053">
    <property type="component" value="Unassembled WGS sequence"/>
</dbReference>
<protein>
    <submittedName>
        <fullName evidence="1">Uncharacterized protein</fullName>
    </submittedName>
</protein>
<proteinExistence type="predicted"/>
<dbReference type="OrthoDB" id="9764674at2"/>
<comment type="caution">
    <text evidence="1">The sequence shown here is derived from an EMBL/GenBank/DDBJ whole genome shotgun (WGS) entry which is preliminary data.</text>
</comment>
<keyword evidence="2" id="KW-1185">Reference proteome</keyword>
<reference evidence="1 2" key="1">
    <citation type="submission" date="2019-02" db="EMBL/GenBank/DDBJ databases">
        <title>Deep-cultivation of Planctomycetes and their phenomic and genomic characterization uncovers novel biology.</title>
        <authorList>
            <person name="Wiegand S."/>
            <person name="Jogler M."/>
            <person name="Boedeker C."/>
            <person name="Pinto D."/>
            <person name="Vollmers J."/>
            <person name="Rivas-Marin E."/>
            <person name="Kohn T."/>
            <person name="Peeters S.H."/>
            <person name="Heuer A."/>
            <person name="Rast P."/>
            <person name="Oberbeckmann S."/>
            <person name="Bunk B."/>
            <person name="Jeske O."/>
            <person name="Meyerdierks A."/>
            <person name="Storesund J.E."/>
            <person name="Kallscheuer N."/>
            <person name="Luecker S."/>
            <person name="Lage O.M."/>
            <person name="Pohl T."/>
            <person name="Merkel B.J."/>
            <person name="Hornburger P."/>
            <person name="Mueller R.-W."/>
            <person name="Bruemmer F."/>
            <person name="Labrenz M."/>
            <person name="Spormann A.M."/>
            <person name="Op Den Camp H."/>
            <person name="Overmann J."/>
            <person name="Amann R."/>
            <person name="Jetten M.S.M."/>
            <person name="Mascher T."/>
            <person name="Medema M.H."/>
            <person name="Devos D.P."/>
            <person name="Kaster A.-K."/>
            <person name="Ovreas L."/>
            <person name="Rohde M."/>
            <person name="Galperin M.Y."/>
            <person name="Jogler C."/>
        </authorList>
    </citation>
    <scope>NUCLEOTIDE SEQUENCE [LARGE SCALE GENOMIC DNA]</scope>
    <source>
        <strain evidence="1 2">CA85</strain>
    </source>
</reference>
<organism evidence="1 2">
    <name type="scientific">Allorhodopirellula solitaria</name>
    <dbReference type="NCBI Taxonomy" id="2527987"/>
    <lineage>
        <taxon>Bacteria</taxon>
        <taxon>Pseudomonadati</taxon>
        <taxon>Planctomycetota</taxon>
        <taxon>Planctomycetia</taxon>
        <taxon>Pirellulales</taxon>
        <taxon>Pirellulaceae</taxon>
        <taxon>Allorhodopirellula</taxon>
    </lineage>
</organism>
<dbReference type="RefSeq" id="WP_146393430.1">
    <property type="nucleotide sequence ID" value="NZ_SJPK01000018.1"/>
</dbReference>
<evidence type="ECO:0000313" key="2">
    <source>
        <dbReference type="Proteomes" id="UP000318053"/>
    </source>
</evidence>
<gene>
    <name evidence="1" type="ORF">CA85_46020</name>
</gene>
<sequence>MTTTPHHIAIVHSDFDPGSVTDTVRSHVECLCSANHQDADTIGKVVLLSGNRVAGLNHATFDGTETIQIGGLDDDRPVEPLPPESTGGLKGFRRAASGHASLTGRNLFERVDGALRRAGMQPGNCVVHWHNASLGRNAAIPFAVAHLANAGWCLLLQIHDLEADQKPENIRHLLKQTGATRAATLDAIRYPVHENIAYAHSIATGKEPPEQYAMMTSWLASIPSIERFPPGDRAEREAAVDDVLRATI</sequence>